<feature type="compositionally biased region" description="Basic and acidic residues" evidence="1">
    <location>
        <begin position="359"/>
        <end position="375"/>
    </location>
</feature>
<keyword evidence="2" id="KW-0812">Transmembrane</keyword>
<name>A0AAN6T822_9PEZI</name>
<evidence type="ECO:0000256" key="2">
    <source>
        <dbReference type="SAM" id="Phobius"/>
    </source>
</evidence>
<evidence type="ECO:0000256" key="1">
    <source>
        <dbReference type="SAM" id="MobiDB-lite"/>
    </source>
</evidence>
<dbReference type="Proteomes" id="UP001302812">
    <property type="component" value="Unassembled WGS sequence"/>
</dbReference>
<dbReference type="RefSeq" id="XP_064665808.1">
    <property type="nucleotide sequence ID" value="XM_064818205.1"/>
</dbReference>
<keyword evidence="2" id="KW-1133">Transmembrane helix</keyword>
<comment type="caution">
    <text evidence="4">The sequence shown here is derived from an EMBL/GenBank/DDBJ whole genome shotgun (WGS) entry which is preliminary data.</text>
</comment>
<dbReference type="EMBL" id="MU853365">
    <property type="protein sequence ID" value="KAK4108238.1"/>
    <property type="molecule type" value="Genomic_DNA"/>
</dbReference>
<feature type="chain" id="PRO_5042981464" evidence="3">
    <location>
        <begin position="22"/>
        <end position="463"/>
    </location>
</feature>
<feature type="signal peptide" evidence="3">
    <location>
        <begin position="1"/>
        <end position="21"/>
    </location>
</feature>
<sequence length="463" mass="51155">MIRALALWTWALTALVVPISARDTGELAADLFSDVAPILALFGEKFAQQFAGESLTWLDNLIFAMVPLGIITTLAGAIRVQGHRLLRAFIGRARENRAVTELELMSSTSKEVCELFNGESVVRALGQPRLAQFIIFPDLYDEYGIKRDENANRTDSVTEDSCGIHTLEMAVKNNLIGKELLHSHMHQLIARKISGISKINSHARQPDLETARQQSEAGNETVGNMAIEDVLSCLGAPNFQLNLSSDPIRSERKRLDRAIAGFLSVVVQAGLLVIAGVVSYLGPADEAVMSEWQPYGFGCYSGGSFLLVFGMWICAHVIQRNTVEFCWTRKAGAPESTPLEMQTRQDLSVENLQSFPGGDEEHTEISKPDDETEHNHKVKPKLRIFWLQQSHSVNDQIFQPVVIPAGAADHIVTSTPIDCFAEKSPHCADDKIQSSKRPGLYRFKSSLNEIVSLHGISIRLLLL</sequence>
<dbReference type="AlphaFoldDB" id="A0AAN6T822"/>
<dbReference type="GeneID" id="89942330"/>
<keyword evidence="3" id="KW-0732">Signal</keyword>
<evidence type="ECO:0000313" key="5">
    <source>
        <dbReference type="Proteomes" id="UP001302812"/>
    </source>
</evidence>
<feature type="transmembrane region" description="Helical" evidence="2">
    <location>
        <begin position="61"/>
        <end position="80"/>
    </location>
</feature>
<organism evidence="4 5">
    <name type="scientific">Canariomyces notabilis</name>
    <dbReference type="NCBI Taxonomy" id="2074819"/>
    <lineage>
        <taxon>Eukaryota</taxon>
        <taxon>Fungi</taxon>
        <taxon>Dikarya</taxon>
        <taxon>Ascomycota</taxon>
        <taxon>Pezizomycotina</taxon>
        <taxon>Sordariomycetes</taxon>
        <taxon>Sordariomycetidae</taxon>
        <taxon>Sordariales</taxon>
        <taxon>Chaetomiaceae</taxon>
        <taxon>Canariomyces</taxon>
    </lineage>
</organism>
<keyword evidence="5" id="KW-1185">Reference proteome</keyword>
<reference evidence="4" key="1">
    <citation type="journal article" date="2023" name="Mol. Phylogenet. Evol.">
        <title>Genome-scale phylogeny and comparative genomics of the fungal order Sordariales.</title>
        <authorList>
            <person name="Hensen N."/>
            <person name="Bonometti L."/>
            <person name="Westerberg I."/>
            <person name="Brannstrom I.O."/>
            <person name="Guillou S."/>
            <person name="Cros-Aarteil S."/>
            <person name="Calhoun S."/>
            <person name="Haridas S."/>
            <person name="Kuo A."/>
            <person name="Mondo S."/>
            <person name="Pangilinan J."/>
            <person name="Riley R."/>
            <person name="LaButti K."/>
            <person name="Andreopoulos B."/>
            <person name="Lipzen A."/>
            <person name="Chen C."/>
            <person name="Yan M."/>
            <person name="Daum C."/>
            <person name="Ng V."/>
            <person name="Clum A."/>
            <person name="Steindorff A."/>
            <person name="Ohm R.A."/>
            <person name="Martin F."/>
            <person name="Silar P."/>
            <person name="Natvig D.O."/>
            <person name="Lalanne C."/>
            <person name="Gautier V."/>
            <person name="Ament-Velasquez S.L."/>
            <person name="Kruys A."/>
            <person name="Hutchinson M.I."/>
            <person name="Powell A.J."/>
            <person name="Barry K."/>
            <person name="Miller A.N."/>
            <person name="Grigoriev I.V."/>
            <person name="Debuchy R."/>
            <person name="Gladieux P."/>
            <person name="Hiltunen Thoren M."/>
            <person name="Johannesson H."/>
        </authorList>
    </citation>
    <scope>NUCLEOTIDE SEQUENCE</scope>
    <source>
        <strain evidence="4">CBS 508.74</strain>
    </source>
</reference>
<keyword evidence="2" id="KW-0472">Membrane</keyword>
<feature type="transmembrane region" description="Helical" evidence="2">
    <location>
        <begin position="258"/>
        <end position="282"/>
    </location>
</feature>
<evidence type="ECO:0000256" key="3">
    <source>
        <dbReference type="SAM" id="SignalP"/>
    </source>
</evidence>
<gene>
    <name evidence="4" type="ORF">N656DRAFT_802085</name>
</gene>
<feature type="transmembrane region" description="Helical" evidence="2">
    <location>
        <begin position="294"/>
        <end position="315"/>
    </location>
</feature>
<protein>
    <submittedName>
        <fullName evidence="4">Uncharacterized protein</fullName>
    </submittedName>
</protein>
<feature type="region of interest" description="Disordered" evidence="1">
    <location>
        <begin position="354"/>
        <end position="375"/>
    </location>
</feature>
<reference evidence="4" key="2">
    <citation type="submission" date="2023-05" db="EMBL/GenBank/DDBJ databases">
        <authorList>
            <consortium name="Lawrence Berkeley National Laboratory"/>
            <person name="Steindorff A."/>
            <person name="Hensen N."/>
            <person name="Bonometti L."/>
            <person name="Westerberg I."/>
            <person name="Brannstrom I.O."/>
            <person name="Guillou S."/>
            <person name="Cros-Aarteil S."/>
            <person name="Calhoun S."/>
            <person name="Haridas S."/>
            <person name="Kuo A."/>
            <person name="Mondo S."/>
            <person name="Pangilinan J."/>
            <person name="Riley R."/>
            <person name="Labutti K."/>
            <person name="Andreopoulos B."/>
            <person name="Lipzen A."/>
            <person name="Chen C."/>
            <person name="Yanf M."/>
            <person name="Daum C."/>
            <person name="Ng V."/>
            <person name="Clum A."/>
            <person name="Ohm R."/>
            <person name="Martin F."/>
            <person name="Silar P."/>
            <person name="Natvig D."/>
            <person name="Lalanne C."/>
            <person name="Gautier V."/>
            <person name="Ament-Velasquez S.L."/>
            <person name="Kruys A."/>
            <person name="Hutchinson M.I."/>
            <person name="Powell A.J."/>
            <person name="Barry K."/>
            <person name="Miller A.N."/>
            <person name="Grigoriev I.V."/>
            <person name="Debuchy R."/>
            <person name="Gladieux P."/>
            <person name="Thoren M.H."/>
            <person name="Johannesson H."/>
        </authorList>
    </citation>
    <scope>NUCLEOTIDE SEQUENCE</scope>
    <source>
        <strain evidence="4">CBS 508.74</strain>
    </source>
</reference>
<proteinExistence type="predicted"/>
<accession>A0AAN6T822</accession>
<evidence type="ECO:0000313" key="4">
    <source>
        <dbReference type="EMBL" id="KAK4108238.1"/>
    </source>
</evidence>